<proteinExistence type="predicted"/>
<gene>
    <name evidence="2" type="ORF">ACFQ3F_19075</name>
</gene>
<dbReference type="Gene3D" id="1.10.10.2910">
    <property type="match status" value="1"/>
</dbReference>
<comment type="caution">
    <text evidence="2">The sequence shown here is derived from an EMBL/GenBank/DDBJ whole genome shotgun (WGS) entry which is preliminary data.</text>
</comment>
<dbReference type="EMBL" id="JBHTLX010000023">
    <property type="protein sequence ID" value="MFD1249909.1"/>
    <property type="molecule type" value="Genomic_DNA"/>
</dbReference>
<dbReference type="InterPro" id="IPR010359">
    <property type="entry name" value="IrrE_HExxH"/>
</dbReference>
<keyword evidence="3" id="KW-1185">Reference proteome</keyword>
<name>A0ABW3W3Z0_9ACTN</name>
<sequence length="178" mass="19529">MPLPPDLTIDEIRATARRDADRILHDHWPSRTTSVDPRAIAHALGARVRTAPLGEHAWGMLVGQADGVDLVVDDHGSELRSRFACAHKIGHLVERGGAISPQEALTDMRSAHHRTRAEETYANEFAVALLLPESPFLAARANGDDDVAIARRFLVPPVAVRWRGMHLRREGKAARPAA</sequence>
<organism evidence="2 3">
    <name type="scientific">Nocardioides ginsengisoli</name>
    <dbReference type="NCBI Taxonomy" id="363868"/>
    <lineage>
        <taxon>Bacteria</taxon>
        <taxon>Bacillati</taxon>
        <taxon>Actinomycetota</taxon>
        <taxon>Actinomycetes</taxon>
        <taxon>Propionibacteriales</taxon>
        <taxon>Nocardioidaceae</taxon>
        <taxon>Nocardioides</taxon>
    </lineage>
</organism>
<evidence type="ECO:0000313" key="3">
    <source>
        <dbReference type="Proteomes" id="UP001597229"/>
    </source>
</evidence>
<accession>A0ABW3W3Z0</accession>
<reference evidence="3" key="1">
    <citation type="journal article" date="2019" name="Int. J. Syst. Evol. Microbiol.">
        <title>The Global Catalogue of Microorganisms (GCM) 10K type strain sequencing project: providing services to taxonomists for standard genome sequencing and annotation.</title>
        <authorList>
            <consortium name="The Broad Institute Genomics Platform"/>
            <consortium name="The Broad Institute Genome Sequencing Center for Infectious Disease"/>
            <person name="Wu L."/>
            <person name="Ma J."/>
        </authorList>
    </citation>
    <scope>NUCLEOTIDE SEQUENCE [LARGE SCALE GENOMIC DNA]</scope>
    <source>
        <strain evidence="3">CCUG 52478</strain>
    </source>
</reference>
<protein>
    <submittedName>
        <fullName evidence="2">ImmA/IrrE family metallo-endopeptidase</fullName>
    </submittedName>
</protein>
<evidence type="ECO:0000313" key="2">
    <source>
        <dbReference type="EMBL" id="MFD1249909.1"/>
    </source>
</evidence>
<dbReference type="Proteomes" id="UP001597229">
    <property type="component" value="Unassembled WGS sequence"/>
</dbReference>
<dbReference type="Pfam" id="PF06114">
    <property type="entry name" value="Peptidase_M78"/>
    <property type="match status" value="1"/>
</dbReference>
<evidence type="ECO:0000259" key="1">
    <source>
        <dbReference type="Pfam" id="PF06114"/>
    </source>
</evidence>
<feature type="domain" description="IrrE N-terminal-like" evidence="1">
    <location>
        <begin position="43"/>
        <end position="161"/>
    </location>
</feature>
<dbReference type="RefSeq" id="WP_367921089.1">
    <property type="nucleotide sequence ID" value="NZ_BAABAC010000040.1"/>
</dbReference>